<dbReference type="SMART" id="SM00382">
    <property type="entry name" value="AAA"/>
    <property type="match status" value="1"/>
</dbReference>
<evidence type="ECO:0000256" key="2">
    <source>
        <dbReference type="ARBA" id="ARBA00022448"/>
    </source>
</evidence>
<dbReference type="InterPro" id="IPR052156">
    <property type="entry name" value="BCAA_Transport_ATP-bd_LivF"/>
</dbReference>
<dbReference type="PANTHER" id="PTHR43820">
    <property type="entry name" value="HIGH-AFFINITY BRANCHED-CHAIN AMINO ACID TRANSPORT ATP-BINDING PROTEIN LIVF"/>
    <property type="match status" value="1"/>
</dbReference>
<dbReference type="Pfam" id="PF00005">
    <property type="entry name" value="ABC_tran"/>
    <property type="match status" value="1"/>
</dbReference>
<dbReference type="PANTHER" id="PTHR43820:SF2">
    <property type="entry name" value="ABC TRANSPORTER ATP-BINDING PROTEIN"/>
    <property type="match status" value="1"/>
</dbReference>
<evidence type="ECO:0000256" key="4">
    <source>
        <dbReference type="ARBA" id="ARBA00022840"/>
    </source>
</evidence>
<reference evidence="8" key="1">
    <citation type="journal article" date="2019" name="Int. J. Syst. Evol. Microbiol.">
        <title>The Global Catalogue of Microorganisms (GCM) 10K type strain sequencing project: providing services to taxonomists for standard genome sequencing and annotation.</title>
        <authorList>
            <consortium name="The Broad Institute Genomics Platform"/>
            <consortium name="The Broad Institute Genome Sequencing Center for Infectious Disease"/>
            <person name="Wu L."/>
            <person name="Ma J."/>
        </authorList>
    </citation>
    <scope>NUCLEOTIDE SEQUENCE [LARGE SCALE GENOMIC DNA]</scope>
    <source>
        <strain evidence="8">CGMCC 1.10188</strain>
    </source>
</reference>
<dbReference type="SUPFAM" id="SSF52540">
    <property type="entry name" value="P-loop containing nucleoside triphosphate hydrolases"/>
    <property type="match status" value="1"/>
</dbReference>
<evidence type="ECO:0000259" key="6">
    <source>
        <dbReference type="PROSITE" id="PS50893"/>
    </source>
</evidence>
<dbReference type="CDD" id="cd03224">
    <property type="entry name" value="ABC_TM1139_LivF_branched"/>
    <property type="match status" value="1"/>
</dbReference>
<dbReference type="PROSITE" id="PS50893">
    <property type="entry name" value="ABC_TRANSPORTER_2"/>
    <property type="match status" value="1"/>
</dbReference>
<keyword evidence="5" id="KW-0029">Amino-acid transport</keyword>
<accession>A0ABQ1ICD2</accession>
<dbReference type="InterPro" id="IPR027417">
    <property type="entry name" value="P-loop_NTPase"/>
</dbReference>
<dbReference type="EMBL" id="BMDZ01000010">
    <property type="protein sequence ID" value="GGB32778.1"/>
    <property type="molecule type" value="Genomic_DNA"/>
</dbReference>
<keyword evidence="3" id="KW-0547">Nucleotide-binding</keyword>
<protein>
    <submittedName>
        <fullName evidence="7">ABC transporter ATP-binding protein</fullName>
    </submittedName>
</protein>
<evidence type="ECO:0000313" key="8">
    <source>
        <dbReference type="Proteomes" id="UP000603352"/>
    </source>
</evidence>
<proteinExistence type="inferred from homology"/>
<gene>
    <name evidence="7" type="ORF">GCM10011505_12780</name>
</gene>
<dbReference type="RefSeq" id="WP_188575908.1">
    <property type="nucleotide sequence ID" value="NZ_BMDZ01000010.1"/>
</dbReference>
<evidence type="ECO:0000313" key="7">
    <source>
        <dbReference type="EMBL" id="GGB32778.1"/>
    </source>
</evidence>
<evidence type="ECO:0000256" key="3">
    <source>
        <dbReference type="ARBA" id="ARBA00022741"/>
    </source>
</evidence>
<comment type="caution">
    <text evidence="7">The sequence shown here is derived from an EMBL/GenBank/DDBJ whole genome shotgun (WGS) entry which is preliminary data.</text>
</comment>
<keyword evidence="4 7" id="KW-0067">ATP-binding</keyword>
<evidence type="ECO:0000256" key="1">
    <source>
        <dbReference type="ARBA" id="ARBA00005417"/>
    </source>
</evidence>
<sequence>MTDDGGTRAGTRSDPTEGSAPLLAVDGLNAFYGAALILDDLSLTVQPGEVVALLGRNGAGKSTVLKAILGLVPHRQGRISFMGTDISRMATHEIVRRGIGWVPEDRRIFSDLTTLENLEVGRRVPRPGAPHWTVERLVTLFPNLAELADRPGGRMSGGEQQMLTIARTLMGNPSLVLLDEPSEGLAPLIVDEMTRMLALLKREGLALLLSEQNLGVARALADRAYVMEKGRIRFEGSMAEIDARPDIRDAYLAL</sequence>
<keyword evidence="2" id="KW-0813">Transport</keyword>
<comment type="similarity">
    <text evidence="1">Belongs to the ABC transporter superfamily.</text>
</comment>
<name>A0ABQ1ICD2_9PROT</name>
<feature type="domain" description="ABC transporter" evidence="6">
    <location>
        <begin position="23"/>
        <end position="254"/>
    </location>
</feature>
<dbReference type="PROSITE" id="PS00211">
    <property type="entry name" value="ABC_TRANSPORTER_1"/>
    <property type="match status" value="1"/>
</dbReference>
<organism evidence="7 8">
    <name type="scientific">Tistrella bauzanensis</name>
    <dbReference type="NCBI Taxonomy" id="657419"/>
    <lineage>
        <taxon>Bacteria</taxon>
        <taxon>Pseudomonadati</taxon>
        <taxon>Pseudomonadota</taxon>
        <taxon>Alphaproteobacteria</taxon>
        <taxon>Geminicoccales</taxon>
        <taxon>Geminicoccaceae</taxon>
        <taxon>Tistrella</taxon>
    </lineage>
</organism>
<keyword evidence="8" id="KW-1185">Reference proteome</keyword>
<dbReference type="GO" id="GO:0005524">
    <property type="term" value="F:ATP binding"/>
    <property type="evidence" value="ECO:0007669"/>
    <property type="project" value="UniProtKB-KW"/>
</dbReference>
<dbReference type="Gene3D" id="3.40.50.300">
    <property type="entry name" value="P-loop containing nucleotide triphosphate hydrolases"/>
    <property type="match status" value="1"/>
</dbReference>
<dbReference type="InterPro" id="IPR017871">
    <property type="entry name" value="ABC_transporter-like_CS"/>
</dbReference>
<dbReference type="Proteomes" id="UP000603352">
    <property type="component" value="Unassembled WGS sequence"/>
</dbReference>
<evidence type="ECO:0000256" key="5">
    <source>
        <dbReference type="ARBA" id="ARBA00022970"/>
    </source>
</evidence>
<dbReference type="InterPro" id="IPR003593">
    <property type="entry name" value="AAA+_ATPase"/>
</dbReference>
<dbReference type="InterPro" id="IPR003439">
    <property type="entry name" value="ABC_transporter-like_ATP-bd"/>
</dbReference>